<dbReference type="AlphaFoldDB" id="F4PM58"/>
<dbReference type="KEGG" id="dfa:DFA_05691"/>
<name>F4PM58_CACFS</name>
<dbReference type="GO" id="GO:0016791">
    <property type="term" value="F:phosphatase activity"/>
    <property type="evidence" value="ECO:0007669"/>
    <property type="project" value="TreeGrafter"/>
</dbReference>
<feature type="region of interest" description="Disordered" evidence="1">
    <location>
        <begin position="197"/>
        <end position="257"/>
    </location>
</feature>
<feature type="compositionally biased region" description="Basic and acidic residues" evidence="1">
    <location>
        <begin position="1"/>
        <end position="11"/>
    </location>
</feature>
<dbReference type="InterPro" id="IPR050645">
    <property type="entry name" value="Histidine_acid_phosphatase"/>
</dbReference>
<dbReference type="PANTHER" id="PTHR11567:SF25">
    <property type="entry name" value="PROTEIN FRA10AC1"/>
    <property type="match status" value="1"/>
</dbReference>
<dbReference type="OrthoDB" id="197967at2759"/>
<protein>
    <recommendedName>
        <fullName evidence="4">Protein FRA10AC1 homolog</fullName>
    </recommendedName>
</protein>
<organism evidence="2 3">
    <name type="scientific">Cavenderia fasciculata</name>
    <name type="common">Slime mold</name>
    <name type="synonym">Dictyostelium fasciculatum</name>
    <dbReference type="NCBI Taxonomy" id="261658"/>
    <lineage>
        <taxon>Eukaryota</taxon>
        <taxon>Amoebozoa</taxon>
        <taxon>Evosea</taxon>
        <taxon>Eumycetozoa</taxon>
        <taxon>Dictyostelia</taxon>
        <taxon>Acytosteliales</taxon>
        <taxon>Cavenderiaceae</taxon>
        <taxon>Cavenderia</taxon>
    </lineage>
</organism>
<dbReference type="RefSeq" id="XP_004361409.1">
    <property type="nucleotide sequence ID" value="XM_004361352.1"/>
</dbReference>
<dbReference type="InterPro" id="IPR019129">
    <property type="entry name" value="Folate-sensitive_fs_Fra10Ac1"/>
</dbReference>
<evidence type="ECO:0000256" key="1">
    <source>
        <dbReference type="SAM" id="MobiDB-lite"/>
    </source>
</evidence>
<feature type="region of interest" description="Disordered" evidence="1">
    <location>
        <begin position="1"/>
        <end position="25"/>
    </location>
</feature>
<feature type="compositionally biased region" description="Acidic residues" evidence="1">
    <location>
        <begin position="232"/>
        <end position="241"/>
    </location>
</feature>
<accession>F4PM58</accession>
<dbReference type="STRING" id="1054147.F4PM58"/>
<evidence type="ECO:0000313" key="3">
    <source>
        <dbReference type="Proteomes" id="UP000007797"/>
    </source>
</evidence>
<dbReference type="PANTHER" id="PTHR11567">
    <property type="entry name" value="ACID PHOSPHATASE-RELATED"/>
    <property type="match status" value="1"/>
</dbReference>
<evidence type="ECO:0000313" key="2">
    <source>
        <dbReference type="EMBL" id="EGG23558.1"/>
    </source>
</evidence>
<dbReference type="Pfam" id="PF09725">
    <property type="entry name" value="Fra10Ac1"/>
    <property type="match status" value="1"/>
</dbReference>
<reference evidence="3" key="1">
    <citation type="journal article" date="2011" name="Genome Res.">
        <title>Phylogeny-wide analysis of social amoeba genomes highlights ancient origins for complex intercellular communication.</title>
        <authorList>
            <person name="Heidel A.J."/>
            <person name="Lawal H.M."/>
            <person name="Felder M."/>
            <person name="Schilde C."/>
            <person name="Helps N.R."/>
            <person name="Tunggal B."/>
            <person name="Rivero F."/>
            <person name="John U."/>
            <person name="Schleicher M."/>
            <person name="Eichinger L."/>
            <person name="Platzer M."/>
            <person name="Noegel A.A."/>
            <person name="Schaap P."/>
            <person name="Gloeckner G."/>
        </authorList>
    </citation>
    <scope>NUCLEOTIDE SEQUENCE [LARGE SCALE GENOMIC DNA]</scope>
    <source>
        <strain evidence="3">SH3</strain>
    </source>
</reference>
<dbReference type="GeneID" id="14875287"/>
<dbReference type="EMBL" id="GL883008">
    <property type="protein sequence ID" value="EGG23558.1"/>
    <property type="molecule type" value="Genomic_DNA"/>
</dbReference>
<sequence>MTSKEQIEKKGSSSSSSSSDKSTVSLDKHKRFISNYLYFHGTPEQKQKYDYRGYRSDHQVLRDNHQFIRDDEEDANDQENWEKQLAKKYYDRLFKEYAIIDLSQYKTGQIGLRWRVEAEVISGKGQFMCANVKCTCNDDSLNSYEVPFTYIESKVEKSALVKVMLCYPCSKLLHYTNIKKKKKELKRLLKKRQLEDNDQEEELELGNDGNNNNDDDDTIPQSIKKQKNNNGNDEEEEEEYIEKDITTSTTTTNDRSK</sequence>
<dbReference type="Proteomes" id="UP000007797">
    <property type="component" value="Unassembled WGS sequence"/>
</dbReference>
<evidence type="ECO:0008006" key="4">
    <source>
        <dbReference type="Google" id="ProtNLM"/>
    </source>
</evidence>
<keyword evidence="3" id="KW-1185">Reference proteome</keyword>
<feature type="compositionally biased region" description="Low complexity" evidence="1">
    <location>
        <begin position="246"/>
        <end position="257"/>
    </location>
</feature>
<gene>
    <name evidence="2" type="ORF">DFA_05691</name>
</gene>
<proteinExistence type="predicted"/>